<dbReference type="PROSITE" id="PS51077">
    <property type="entry name" value="HTH_ICLR"/>
    <property type="match status" value="1"/>
</dbReference>
<gene>
    <name evidence="6" type="ORF">KHA93_21155</name>
</gene>
<dbReference type="GO" id="GO:0045892">
    <property type="term" value="P:negative regulation of DNA-templated transcription"/>
    <property type="evidence" value="ECO:0007669"/>
    <property type="project" value="TreeGrafter"/>
</dbReference>
<dbReference type="EMBL" id="JAGYPJ010000001">
    <property type="protein sequence ID" value="MBS4202121.1"/>
    <property type="molecule type" value="Genomic_DNA"/>
</dbReference>
<dbReference type="GO" id="GO:0003700">
    <property type="term" value="F:DNA-binding transcription factor activity"/>
    <property type="evidence" value="ECO:0007669"/>
    <property type="project" value="TreeGrafter"/>
</dbReference>
<dbReference type="InterPro" id="IPR029016">
    <property type="entry name" value="GAF-like_dom_sf"/>
</dbReference>
<evidence type="ECO:0000256" key="1">
    <source>
        <dbReference type="ARBA" id="ARBA00023015"/>
    </source>
</evidence>
<keyword evidence="2" id="KW-0238">DNA-binding</keyword>
<reference evidence="6 7" key="1">
    <citation type="submission" date="2021-05" db="EMBL/GenBank/DDBJ databases">
        <title>Novel Bacillus species.</title>
        <authorList>
            <person name="Liu G."/>
        </authorList>
    </citation>
    <scope>NUCLEOTIDE SEQUENCE [LARGE SCALE GENOMIC DNA]</scope>
    <source>
        <strain evidence="6 7">FJAT-49732</strain>
    </source>
</reference>
<keyword evidence="7" id="KW-1185">Reference proteome</keyword>
<dbReference type="RefSeq" id="WP_213112527.1">
    <property type="nucleotide sequence ID" value="NZ_JAGYPJ010000001.1"/>
</dbReference>
<dbReference type="Pfam" id="PF01614">
    <property type="entry name" value="IclR_C"/>
    <property type="match status" value="1"/>
</dbReference>
<keyword evidence="1" id="KW-0805">Transcription regulation</keyword>
<name>A0A942TPG0_9BACI</name>
<dbReference type="PROSITE" id="PS51078">
    <property type="entry name" value="ICLR_ED"/>
    <property type="match status" value="1"/>
</dbReference>
<dbReference type="Proteomes" id="UP000682713">
    <property type="component" value="Unassembled WGS sequence"/>
</dbReference>
<dbReference type="InterPro" id="IPR014757">
    <property type="entry name" value="Tscrpt_reg_IclR_C"/>
</dbReference>
<accession>A0A942TPG0</accession>
<dbReference type="GO" id="GO:0003677">
    <property type="term" value="F:DNA binding"/>
    <property type="evidence" value="ECO:0007669"/>
    <property type="project" value="UniProtKB-KW"/>
</dbReference>
<evidence type="ECO:0000313" key="6">
    <source>
        <dbReference type="EMBL" id="MBS4202121.1"/>
    </source>
</evidence>
<dbReference type="InterPro" id="IPR036388">
    <property type="entry name" value="WH-like_DNA-bd_sf"/>
</dbReference>
<dbReference type="SUPFAM" id="SSF46785">
    <property type="entry name" value="Winged helix' DNA-binding domain"/>
    <property type="match status" value="1"/>
</dbReference>
<keyword evidence="3" id="KW-0804">Transcription</keyword>
<evidence type="ECO:0000259" key="5">
    <source>
        <dbReference type="PROSITE" id="PS51078"/>
    </source>
</evidence>
<comment type="caution">
    <text evidence="6">The sequence shown here is derived from an EMBL/GenBank/DDBJ whole genome shotgun (WGS) entry which is preliminary data.</text>
</comment>
<sequence>MKKKKEYNVPALEKGLLILEKLSKSEEPLRITDIHEQMGIPKTSVFMMMSTLETMGYVEKVDDSRYRVTMKLYNIGIETKSKYDIRRVAHPFMEKIAQQLRFTVHLATLSNGRAVYIEKVNGPTFVQFDTKIGQSMFIHSSAVGKVLAAYIDEKELDEILLNNPMVRATENTITSPELFKKFLVNVRETGYAIEDEEGEVGVRCLGAPIFNDKGNVIAALSITGVRNDLHSIHFQEIGEFLKEQCRLISEQMGFTEITV</sequence>
<dbReference type="PANTHER" id="PTHR30136:SF7">
    <property type="entry name" value="HTH-TYPE TRANSCRIPTIONAL REGULATOR KDGR-RELATED"/>
    <property type="match status" value="1"/>
</dbReference>
<dbReference type="Gene3D" id="3.30.450.40">
    <property type="match status" value="1"/>
</dbReference>
<feature type="domain" description="HTH iclR-type" evidence="4">
    <location>
        <begin position="9"/>
        <end position="77"/>
    </location>
</feature>
<evidence type="ECO:0000256" key="2">
    <source>
        <dbReference type="ARBA" id="ARBA00023125"/>
    </source>
</evidence>
<feature type="domain" description="IclR-ED" evidence="5">
    <location>
        <begin position="71"/>
        <end position="254"/>
    </location>
</feature>
<dbReference type="SMART" id="SM00346">
    <property type="entry name" value="HTH_ICLR"/>
    <property type="match status" value="1"/>
</dbReference>
<dbReference type="InterPro" id="IPR005471">
    <property type="entry name" value="Tscrpt_reg_IclR_N"/>
</dbReference>
<protein>
    <submittedName>
        <fullName evidence="6">IclR family transcriptional regulator</fullName>
    </submittedName>
</protein>
<dbReference type="PANTHER" id="PTHR30136">
    <property type="entry name" value="HELIX-TURN-HELIX TRANSCRIPTIONAL REGULATOR, ICLR FAMILY"/>
    <property type="match status" value="1"/>
</dbReference>
<evidence type="ECO:0000259" key="4">
    <source>
        <dbReference type="PROSITE" id="PS51077"/>
    </source>
</evidence>
<dbReference type="SUPFAM" id="SSF55781">
    <property type="entry name" value="GAF domain-like"/>
    <property type="match status" value="1"/>
</dbReference>
<evidence type="ECO:0000256" key="3">
    <source>
        <dbReference type="ARBA" id="ARBA00023163"/>
    </source>
</evidence>
<dbReference type="Gene3D" id="1.10.10.10">
    <property type="entry name" value="Winged helix-like DNA-binding domain superfamily/Winged helix DNA-binding domain"/>
    <property type="match status" value="1"/>
</dbReference>
<dbReference type="AlphaFoldDB" id="A0A942TPG0"/>
<organism evidence="6 7">
    <name type="scientific">Lederbergia citrisecunda</name>
    <dbReference type="NCBI Taxonomy" id="2833583"/>
    <lineage>
        <taxon>Bacteria</taxon>
        <taxon>Bacillati</taxon>
        <taxon>Bacillota</taxon>
        <taxon>Bacilli</taxon>
        <taxon>Bacillales</taxon>
        <taxon>Bacillaceae</taxon>
        <taxon>Lederbergia</taxon>
    </lineage>
</organism>
<evidence type="ECO:0000313" key="7">
    <source>
        <dbReference type="Proteomes" id="UP000682713"/>
    </source>
</evidence>
<proteinExistence type="predicted"/>
<dbReference type="InterPro" id="IPR036390">
    <property type="entry name" value="WH_DNA-bd_sf"/>
</dbReference>
<dbReference type="Pfam" id="PF09339">
    <property type="entry name" value="HTH_IclR"/>
    <property type="match status" value="1"/>
</dbReference>
<dbReference type="InterPro" id="IPR050707">
    <property type="entry name" value="HTH_MetabolicPath_Reg"/>
</dbReference>